<sequence length="57" mass="6987">MKYFFYDESEYRRRLTKDILSADNFVENFVANIVVYWKKLVLQFGIILPRVICFEMN</sequence>
<name>A0A1M5WQB5_9CLOT</name>
<reference evidence="1 2" key="1">
    <citation type="submission" date="2016-11" db="EMBL/GenBank/DDBJ databases">
        <authorList>
            <person name="Jaros S."/>
            <person name="Januszkiewicz K."/>
            <person name="Wedrychowicz H."/>
        </authorList>
    </citation>
    <scope>NUCLEOTIDE SEQUENCE [LARGE SCALE GENOMIC DNA]</scope>
    <source>
        <strain evidence="1 2">DSM 6191</strain>
    </source>
</reference>
<gene>
    <name evidence="1" type="ORF">SAMN02745941_01195</name>
</gene>
<protein>
    <submittedName>
        <fullName evidence="1">Uncharacterized protein</fullName>
    </submittedName>
</protein>
<dbReference type="EMBL" id="FQXU01000004">
    <property type="protein sequence ID" value="SHH89552.1"/>
    <property type="molecule type" value="Genomic_DNA"/>
</dbReference>
<proteinExistence type="predicted"/>
<accession>A0A1M5WQB5</accession>
<dbReference type="Proteomes" id="UP000184241">
    <property type="component" value="Unassembled WGS sequence"/>
</dbReference>
<organism evidence="1 2">
    <name type="scientific">Clostridium intestinale DSM 6191</name>
    <dbReference type="NCBI Taxonomy" id="1121320"/>
    <lineage>
        <taxon>Bacteria</taxon>
        <taxon>Bacillati</taxon>
        <taxon>Bacillota</taxon>
        <taxon>Clostridia</taxon>
        <taxon>Eubacteriales</taxon>
        <taxon>Clostridiaceae</taxon>
        <taxon>Clostridium</taxon>
    </lineage>
</organism>
<evidence type="ECO:0000313" key="1">
    <source>
        <dbReference type="EMBL" id="SHH89552.1"/>
    </source>
</evidence>
<evidence type="ECO:0000313" key="2">
    <source>
        <dbReference type="Proteomes" id="UP000184241"/>
    </source>
</evidence>
<dbReference type="AlphaFoldDB" id="A0A1M5WQB5"/>